<reference evidence="1" key="2">
    <citation type="journal article" date="2015" name="Data Brief">
        <title>Shoot transcriptome of the giant reed, Arundo donax.</title>
        <authorList>
            <person name="Barrero R.A."/>
            <person name="Guerrero F.D."/>
            <person name="Moolhuijzen P."/>
            <person name="Goolsby J.A."/>
            <person name="Tidwell J."/>
            <person name="Bellgard S.E."/>
            <person name="Bellgard M.I."/>
        </authorList>
    </citation>
    <scope>NUCLEOTIDE SEQUENCE</scope>
    <source>
        <tissue evidence="1">Shoot tissue taken approximately 20 cm above the soil surface</tissue>
    </source>
</reference>
<proteinExistence type="predicted"/>
<dbReference type="EMBL" id="GBRH01229815">
    <property type="protein sequence ID" value="JAD68080.1"/>
    <property type="molecule type" value="Transcribed_RNA"/>
</dbReference>
<evidence type="ECO:0000313" key="1">
    <source>
        <dbReference type="EMBL" id="JAD68080.1"/>
    </source>
</evidence>
<organism evidence="1">
    <name type="scientific">Arundo donax</name>
    <name type="common">Giant reed</name>
    <name type="synonym">Donax arundinaceus</name>
    <dbReference type="NCBI Taxonomy" id="35708"/>
    <lineage>
        <taxon>Eukaryota</taxon>
        <taxon>Viridiplantae</taxon>
        <taxon>Streptophyta</taxon>
        <taxon>Embryophyta</taxon>
        <taxon>Tracheophyta</taxon>
        <taxon>Spermatophyta</taxon>
        <taxon>Magnoliopsida</taxon>
        <taxon>Liliopsida</taxon>
        <taxon>Poales</taxon>
        <taxon>Poaceae</taxon>
        <taxon>PACMAD clade</taxon>
        <taxon>Arundinoideae</taxon>
        <taxon>Arundineae</taxon>
        <taxon>Arundo</taxon>
    </lineage>
</organism>
<dbReference type="AlphaFoldDB" id="A0A0A9C3X6"/>
<accession>A0A0A9C3X6</accession>
<reference evidence="1" key="1">
    <citation type="submission" date="2014-09" db="EMBL/GenBank/DDBJ databases">
        <authorList>
            <person name="Magalhaes I.L.F."/>
            <person name="Oliveira U."/>
            <person name="Santos F.R."/>
            <person name="Vidigal T.H.D.A."/>
            <person name="Brescovit A.D."/>
            <person name="Santos A.J."/>
        </authorList>
    </citation>
    <scope>NUCLEOTIDE SEQUENCE</scope>
    <source>
        <tissue evidence="1">Shoot tissue taken approximately 20 cm above the soil surface</tissue>
    </source>
</reference>
<name>A0A0A9C3X6_ARUDO</name>
<protein>
    <submittedName>
        <fullName evidence="1">Uncharacterized protein</fullName>
    </submittedName>
</protein>
<sequence>MVYQIATRGALTLHCRVLPLSKLVYACCNSVRKHRAPQAQLTHRYPFY</sequence>